<dbReference type="HOGENOM" id="CLU_1360673_0_0_1"/>
<dbReference type="KEGG" id="mlr:MELLADRAFT_92283"/>
<feature type="compositionally biased region" description="Polar residues" evidence="1">
    <location>
        <begin position="1"/>
        <end position="22"/>
    </location>
</feature>
<reference evidence="3" key="1">
    <citation type="journal article" date="2011" name="Proc. Natl. Acad. Sci. U.S.A.">
        <title>Obligate biotrophy features unraveled by the genomic analysis of rust fungi.</title>
        <authorList>
            <person name="Duplessis S."/>
            <person name="Cuomo C.A."/>
            <person name="Lin Y.-C."/>
            <person name="Aerts A."/>
            <person name="Tisserant E."/>
            <person name="Veneault-Fourrey C."/>
            <person name="Joly D.L."/>
            <person name="Hacquard S."/>
            <person name="Amselem J."/>
            <person name="Cantarel B.L."/>
            <person name="Chiu R."/>
            <person name="Coutinho P.M."/>
            <person name="Feau N."/>
            <person name="Field M."/>
            <person name="Frey P."/>
            <person name="Gelhaye E."/>
            <person name="Goldberg J."/>
            <person name="Grabherr M.G."/>
            <person name="Kodira C.D."/>
            <person name="Kohler A."/>
            <person name="Kuees U."/>
            <person name="Lindquist E.A."/>
            <person name="Lucas S.M."/>
            <person name="Mago R."/>
            <person name="Mauceli E."/>
            <person name="Morin E."/>
            <person name="Murat C."/>
            <person name="Pangilinan J.L."/>
            <person name="Park R."/>
            <person name="Pearson M."/>
            <person name="Quesneville H."/>
            <person name="Rouhier N."/>
            <person name="Sakthikumar S."/>
            <person name="Salamov A.A."/>
            <person name="Schmutz J."/>
            <person name="Selles B."/>
            <person name="Shapiro H."/>
            <person name="Tanguay P."/>
            <person name="Tuskan G.A."/>
            <person name="Henrissat B."/>
            <person name="Van de Peer Y."/>
            <person name="Rouze P."/>
            <person name="Ellis J.G."/>
            <person name="Dodds P.N."/>
            <person name="Schein J.E."/>
            <person name="Zhong S."/>
            <person name="Hamelin R.C."/>
            <person name="Grigoriev I.V."/>
            <person name="Szabo L.J."/>
            <person name="Martin F."/>
        </authorList>
    </citation>
    <scope>NUCLEOTIDE SEQUENCE [LARGE SCALE GENOMIC DNA]</scope>
    <source>
        <strain evidence="3">98AG31 / pathotype 3-4-7</strain>
    </source>
</reference>
<organism evidence="3">
    <name type="scientific">Melampsora larici-populina (strain 98AG31 / pathotype 3-4-7)</name>
    <name type="common">Poplar leaf rust fungus</name>
    <dbReference type="NCBI Taxonomy" id="747676"/>
    <lineage>
        <taxon>Eukaryota</taxon>
        <taxon>Fungi</taxon>
        <taxon>Dikarya</taxon>
        <taxon>Basidiomycota</taxon>
        <taxon>Pucciniomycotina</taxon>
        <taxon>Pucciniomycetes</taxon>
        <taxon>Pucciniales</taxon>
        <taxon>Melampsoraceae</taxon>
        <taxon>Melampsora</taxon>
    </lineage>
</organism>
<keyword evidence="3" id="KW-1185">Reference proteome</keyword>
<dbReference type="Proteomes" id="UP000001072">
    <property type="component" value="Unassembled WGS sequence"/>
</dbReference>
<evidence type="ECO:0000313" key="2">
    <source>
        <dbReference type="EMBL" id="EGG10913.1"/>
    </source>
</evidence>
<gene>
    <name evidence="2" type="ORF">MELLADRAFT_92283</name>
</gene>
<dbReference type="AlphaFoldDB" id="F4R925"/>
<dbReference type="InParanoid" id="F4R925"/>
<feature type="region of interest" description="Disordered" evidence="1">
    <location>
        <begin position="1"/>
        <end position="24"/>
    </location>
</feature>
<feature type="compositionally biased region" description="Basic and acidic residues" evidence="1">
    <location>
        <begin position="188"/>
        <end position="201"/>
    </location>
</feature>
<feature type="compositionally biased region" description="Low complexity" evidence="1">
    <location>
        <begin position="45"/>
        <end position="57"/>
    </location>
</feature>
<name>F4R925_MELLP</name>
<dbReference type="VEuPathDB" id="FungiDB:MELLADRAFT_92283"/>
<protein>
    <submittedName>
        <fullName evidence="2">Uncharacterized protein</fullName>
    </submittedName>
</protein>
<dbReference type="GeneID" id="18936192"/>
<feature type="region of interest" description="Disordered" evidence="1">
    <location>
        <begin position="38"/>
        <end position="139"/>
    </location>
</feature>
<proteinExistence type="predicted"/>
<sequence length="201" mass="21207">MSSTENLPKNGSTVLTETTPVTAPTIIRDVEELKANLKEEKRARAATAEVEESTATAQDQPLTPESERRKRRKVDGDDTTDGEVLDGPLKTTEKDIPTLDSQAPTDGKSAEKDKADPAQQTLPSETPKQDDKVSPSNCVAETVGAEKTAGAGTLSATEANDCSTTGACANPEDVTEQATPLESVEAVASKEEDKAAVEPIR</sequence>
<feature type="region of interest" description="Disordered" evidence="1">
    <location>
        <begin position="171"/>
        <end position="201"/>
    </location>
</feature>
<dbReference type="OrthoDB" id="10461916at2759"/>
<dbReference type="RefSeq" id="XP_007405515.1">
    <property type="nucleotide sequence ID" value="XM_007405453.1"/>
</dbReference>
<accession>F4R925</accession>
<evidence type="ECO:0000313" key="3">
    <source>
        <dbReference type="Proteomes" id="UP000001072"/>
    </source>
</evidence>
<evidence type="ECO:0000256" key="1">
    <source>
        <dbReference type="SAM" id="MobiDB-lite"/>
    </source>
</evidence>
<dbReference type="EMBL" id="GL883093">
    <property type="protein sequence ID" value="EGG10913.1"/>
    <property type="molecule type" value="Genomic_DNA"/>
</dbReference>